<accession>A0A239MN33</accession>
<keyword evidence="11" id="KW-1185">Reference proteome</keyword>
<dbReference type="Proteomes" id="UP000198356">
    <property type="component" value="Unassembled WGS sequence"/>
</dbReference>
<dbReference type="OrthoDB" id="127592at2"/>
<dbReference type="SUPFAM" id="SSF63829">
    <property type="entry name" value="Calcium-dependent phosphotriesterase"/>
    <property type="match status" value="1"/>
</dbReference>
<feature type="signal peptide" evidence="8">
    <location>
        <begin position="1"/>
        <end position="33"/>
    </location>
</feature>
<evidence type="ECO:0000313" key="11">
    <source>
        <dbReference type="Proteomes" id="UP000198356"/>
    </source>
</evidence>
<organism evidence="10 11">
    <name type="scientific">Granulicella rosea</name>
    <dbReference type="NCBI Taxonomy" id="474952"/>
    <lineage>
        <taxon>Bacteria</taxon>
        <taxon>Pseudomonadati</taxon>
        <taxon>Acidobacteriota</taxon>
        <taxon>Terriglobia</taxon>
        <taxon>Terriglobales</taxon>
        <taxon>Acidobacteriaceae</taxon>
        <taxon>Granulicella</taxon>
    </lineage>
</organism>
<evidence type="ECO:0000256" key="6">
    <source>
        <dbReference type="ARBA" id="ARBA00022837"/>
    </source>
</evidence>
<dbReference type="InterPro" id="IPR011042">
    <property type="entry name" value="6-blade_b-propeller_TolB-like"/>
</dbReference>
<name>A0A239MN33_9BACT</name>
<proteinExistence type="predicted"/>
<evidence type="ECO:0000313" key="10">
    <source>
        <dbReference type="EMBL" id="SNT43900.1"/>
    </source>
</evidence>
<dbReference type="InterPro" id="IPR030400">
    <property type="entry name" value="Sedolisin_dom"/>
</dbReference>
<dbReference type="Gene3D" id="3.40.50.200">
    <property type="entry name" value="Peptidase S8/S53 domain"/>
    <property type="match status" value="1"/>
</dbReference>
<protein>
    <submittedName>
        <fullName evidence="10">Ig-like domain (Group 3)</fullName>
    </submittedName>
</protein>
<dbReference type="PROSITE" id="PS51695">
    <property type="entry name" value="SEDOLISIN"/>
    <property type="match status" value="1"/>
</dbReference>
<dbReference type="InterPro" id="IPR036852">
    <property type="entry name" value="Peptidase_S8/S53_dom_sf"/>
</dbReference>
<dbReference type="SUPFAM" id="SSF52743">
    <property type="entry name" value="Subtilisin-like"/>
    <property type="match status" value="1"/>
</dbReference>
<evidence type="ECO:0000259" key="9">
    <source>
        <dbReference type="PROSITE" id="PS51695"/>
    </source>
</evidence>
<keyword evidence="2" id="KW-0645">Protease</keyword>
<dbReference type="GO" id="GO:0006508">
    <property type="term" value="P:proteolysis"/>
    <property type="evidence" value="ECO:0007669"/>
    <property type="project" value="UniProtKB-KW"/>
</dbReference>
<keyword evidence="7" id="KW-0865">Zymogen</keyword>
<comment type="cofactor">
    <cofactor evidence="1">
        <name>Ca(2+)</name>
        <dbReference type="ChEBI" id="CHEBI:29108"/>
    </cofactor>
</comment>
<keyword evidence="8" id="KW-0732">Signal</keyword>
<dbReference type="SMART" id="SM00944">
    <property type="entry name" value="Pro-kuma_activ"/>
    <property type="match status" value="1"/>
</dbReference>
<keyword evidence="4" id="KW-0378">Hydrolase</keyword>
<dbReference type="CDD" id="cd11377">
    <property type="entry name" value="Pro-peptidase_S53"/>
    <property type="match status" value="1"/>
</dbReference>
<dbReference type="InterPro" id="IPR050819">
    <property type="entry name" value="Tripeptidyl-peptidase_I"/>
</dbReference>
<evidence type="ECO:0000256" key="1">
    <source>
        <dbReference type="ARBA" id="ARBA00001913"/>
    </source>
</evidence>
<feature type="domain" description="Peptidase S53" evidence="9">
    <location>
        <begin position="265"/>
        <end position="804"/>
    </location>
</feature>
<keyword evidence="3" id="KW-0479">Metal-binding</keyword>
<evidence type="ECO:0000256" key="8">
    <source>
        <dbReference type="SAM" id="SignalP"/>
    </source>
</evidence>
<dbReference type="Gene3D" id="2.60.40.10">
    <property type="entry name" value="Immunoglobulins"/>
    <property type="match status" value="1"/>
</dbReference>
<reference evidence="10 11" key="1">
    <citation type="submission" date="2017-06" db="EMBL/GenBank/DDBJ databases">
        <authorList>
            <person name="Kim H.J."/>
            <person name="Triplett B.A."/>
        </authorList>
    </citation>
    <scope>NUCLEOTIDE SEQUENCE [LARGE SCALE GENOMIC DNA]</scope>
    <source>
        <strain evidence="10 11">DSM 18704</strain>
    </source>
</reference>
<dbReference type="Pfam" id="PF09286">
    <property type="entry name" value="Pro-kuma_activ"/>
    <property type="match status" value="1"/>
</dbReference>
<sequence length="1297" mass="130681">MLPRFERLCLPSFFALPVLALVSLFGMQPSAVAQGATASATASPRGGVAARITDKIDGNKRSALTGHVRPFLRYAEDHGSVADDQKTAPIMLMFSRTKEQQAELDSLVDELHNKNSPSFHKWLTPEQFGAKFGPADSDVAAVKAWLESQGFTVLDVVPSKTYISFQGTTGQLRAAFKTEIHHVSLNGEAHMATINEPQIPTALLPVIGGMNKLDDFGGKPLMRKAGLFKRDLKTGKTTLVSGTSAAPRATDPAFTFNYSSDNFYNVGPQDFYTIYNENPLLKAGINGAGQTIAVIEEVQVAAADVTSFRSQFGLPAYPATPNATAGGVNYLIGSSTGLNGYASCFAPVTQAKGKSSGEEGEADLDLQWSGAVAPNAIIDFVACGGTKTSGDGTTLGALGIDHSAQYVANYLSGTVVAASMSYGECEADMTSSATNGVGYYNNQWQQFAAEGITAVISSGDGGSEQCYQNDANATTLPPSVNGFGSSAYNVSAGGTDLGDDYESLNYTTTPVETWWNDTNGPGFSSATGYVPETTWTSYCANTLFGSILQAEGSTTFGTDYTPSALCSSSYSTTNGYTAVVGGAGGISTYNAIPTWQNVYGVGVNSVSSTFRNLPDVSLFAANGFWGHTLPFCESDETACSYTVGADAYNLGSGGTSFVAPQLAGFMALVAQKTGQRQGQANYTFYNLAAQQYGTPSTPSSSLASCSGSGVTPGQAPPNSCYFYDVSNDMPSLQGGTITAGNYQPCLVGDIDCFQGTGVKYGVSTVPGTVKTAGVLAYTASPGYDDATGLGSMNITGVVQGWNNVTPSFASTTVLGTSAATVTSTTSVTLTATVTATGRGGAVAPAGTVTFFVGSTSGTNLGAGTIASSCSGTGATTACKGVATLALAGSSLANGVNNIVAYFGGDGANDAPSTSAAVVVTESTVAPLLGFVTAPPSTLTAGGNAGTVQVAVETSTGAVSTSSSGVSVSLAVTGPGYSATTTALTVNGIASFPLGSTPLTAAGAYTYTATSASLTQTQVSEAVVAGPAALLTIAGVPTPASLLVVYGGTAKVTDAYGNPATSFTGTVTLASSDPSVAITPATHTFTTGEAGVTIFKAVFSNAGAFTITGTSGVLTGSESGIAVLGAVYILNADASVSRYNTNGVLSYQTAANGTATAGVVAVDGNGTAWAVTNSTLEAYTTVGDAISVNTLGSGVNAPVSVAVDGGSNVWVANGNNSVSELTSTGTAISPSTGYTGVTTATTGGATNYSAPAGIAIDLSGNVWVSNSTANTVTEILGAATPAAPLSTAVTNVTTGARP</sequence>
<dbReference type="GO" id="GO:0004252">
    <property type="term" value="F:serine-type endopeptidase activity"/>
    <property type="evidence" value="ECO:0007669"/>
    <property type="project" value="InterPro"/>
</dbReference>
<dbReference type="EMBL" id="FZOU01000017">
    <property type="protein sequence ID" value="SNT43900.1"/>
    <property type="molecule type" value="Genomic_DNA"/>
</dbReference>
<dbReference type="Gene3D" id="2.120.10.30">
    <property type="entry name" value="TolB, C-terminal domain"/>
    <property type="match status" value="1"/>
</dbReference>
<evidence type="ECO:0000256" key="3">
    <source>
        <dbReference type="ARBA" id="ARBA00022723"/>
    </source>
</evidence>
<dbReference type="InterPro" id="IPR013783">
    <property type="entry name" value="Ig-like_fold"/>
</dbReference>
<dbReference type="PANTHER" id="PTHR14218">
    <property type="entry name" value="PROTEASE S8 TRIPEPTIDYL PEPTIDASE I CLN2"/>
    <property type="match status" value="1"/>
</dbReference>
<keyword evidence="6" id="KW-0106">Calcium</keyword>
<feature type="chain" id="PRO_5012308800" evidence="8">
    <location>
        <begin position="34"/>
        <end position="1297"/>
    </location>
</feature>
<evidence type="ECO:0000256" key="4">
    <source>
        <dbReference type="ARBA" id="ARBA00022801"/>
    </source>
</evidence>
<gene>
    <name evidence="10" type="ORF">SAMN05421770_1172</name>
</gene>
<dbReference type="SUPFAM" id="SSF54897">
    <property type="entry name" value="Protease propeptides/inhibitors"/>
    <property type="match status" value="1"/>
</dbReference>
<dbReference type="PANTHER" id="PTHR14218:SF15">
    <property type="entry name" value="TRIPEPTIDYL-PEPTIDASE 1"/>
    <property type="match status" value="1"/>
</dbReference>
<evidence type="ECO:0000256" key="2">
    <source>
        <dbReference type="ARBA" id="ARBA00022670"/>
    </source>
</evidence>
<dbReference type="GO" id="GO:0046872">
    <property type="term" value="F:metal ion binding"/>
    <property type="evidence" value="ECO:0007669"/>
    <property type="project" value="UniProtKB-KW"/>
</dbReference>
<evidence type="ECO:0000256" key="7">
    <source>
        <dbReference type="ARBA" id="ARBA00023145"/>
    </source>
</evidence>
<evidence type="ECO:0000256" key="5">
    <source>
        <dbReference type="ARBA" id="ARBA00022825"/>
    </source>
</evidence>
<dbReference type="GO" id="GO:0008240">
    <property type="term" value="F:tripeptidyl-peptidase activity"/>
    <property type="evidence" value="ECO:0007669"/>
    <property type="project" value="TreeGrafter"/>
</dbReference>
<dbReference type="InterPro" id="IPR015366">
    <property type="entry name" value="S53_propep"/>
</dbReference>
<keyword evidence="5" id="KW-0720">Serine protease</keyword>